<dbReference type="InterPro" id="IPR013762">
    <property type="entry name" value="Integrase-like_cat_sf"/>
</dbReference>
<dbReference type="SUPFAM" id="SSF56349">
    <property type="entry name" value="DNA breaking-rejoining enzymes"/>
    <property type="match status" value="1"/>
</dbReference>
<dbReference type="GO" id="GO:0007059">
    <property type="term" value="P:chromosome segregation"/>
    <property type="evidence" value="ECO:0007669"/>
    <property type="project" value="UniProtKB-UniRule"/>
</dbReference>
<dbReference type="Proteomes" id="UP000219050">
    <property type="component" value="Chromosome"/>
</dbReference>
<comment type="subunit">
    <text evidence="9">Forms a cyclic heterotetrameric complex composed of two molecules of XerC and two molecules of XerD.</text>
</comment>
<dbReference type="PANTHER" id="PTHR30349">
    <property type="entry name" value="PHAGE INTEGRASE-RELATED"/>
    <property type="match status" value="1"/>
</dbReference>
<keyword evidence="2 9" id="KW-0963">Cytoplasm</keyword>
<dbReference type="InterPro" id="IPR010998">
    <property type="entry name" value="Integrase_recombinase_N"/>
</dbReference>
<dbReference type="InterPro" id="IPR004107">
    <property type="entry name" value="Integrase_SAM-like_N"/>
</dbReference>
<dbReference type="InterPro" id="IPR050090">
    <property type="entry name" value="Tyrosine_recombinase_XerCD"/>
</dbReference>
<dbReference type="EMBL" id="CP021404">
    <property type="protein sequence ID" value="ATI41392.1"/>
    <property type="molecule type" value="Genomic_DNA"/>
</dbReference>
<evidence type="ECO:0000256" key="2">
    <source>
        <dbReference type="ARBA" id="ARBA00022490"/>
    </source>
</evidence>
<protein>
    <recommendedName>
        <fullName evidence="9">Tyrosine recombinase XerC</fullName>
    </recommendedName>
</protein>
<keyword evidence="8 9" id="KW-0131">Cell cycle</keyword>
<dbReference type="RefSeq" id="WP_097372848.1">
    <property type="nucleotide sequence ID" value="NZ_CP021404.1"/>
</dbReference>
<dbReference type="KEGG" id="cmag:CBW24_04845"/>
<comment type="function">
    <text evidence="9">Site-specific tyrosine recombinase, which acts by catalyzing the cutting and rejoining of the recombining DNA molecules. The XerC-XerD complex is essential to convert dimers of the bacterial chromosome into monomers to permit their segregation at cell division. It also contributes to the segregational stability of plasmids.</text>
</comment>
<evidence type="ECO:0000256" key="5">
    <source>
        <dbReference type="ARBA" id="ARBA00022908"/>
    </source>
</evidence>
<proteinExistence type="inferred from homology"/>
<evidence type="ECO:0000256" key="3">
    <source>
        <dbReference type="ARBA" id="ARBA00022618"/>
    </source>
</evidence>
<keyword evidence="13" id="KW-1185">Reference proteome</keyword>
<dbReference type="HAMAP" id="MF_01808">
    <property type="entry name" value="Recomb_XerC_XerD"/>
    <property type="match status" value="1"/>
</dbReference>
<dbReference type="InterPro" id="IPR023009">
    <property type="entry name" value="Tyrosine_recombinase_XerC/XerD"/>
</dbReference>
<dbReference type="Pfam" id="PF00589">
    <property type="entry name" value="Phage_integrase"/>
    <property type="match status" value="1"/>
</dbReference>
<feature type="active site" description="O-(3'-phospho-DNA)-tyrosine intermediate" evidence="9">
    <location>
        <position position="280"/>
    </location>
</feature>
<dbReference type="PROSITE" id="PS51898">
    <property type="entry name" value="TYR_RECOMBINASE"/>
    <property type="match status" value="1"/>
</dbReference>
<dbReference type="InterPro" id="IPR044068">
    <property type="entry name" value="CB"/>
</dbReference>
<dbReference type="InterPro" id="IPR002104">
    <property type="entry name" value="Integrase_catalytic"/>
</dbReference>
<dbReference type="PROSITE" id="PS51900">
    <property type="entry name" value="CB"/>
    <property type="match status" value="1"/>
</dbReference>
<dbReference type="Gene3D" id="1.10.443.10">
    <property type="entry name" value="Intergrase catalytic core"/>
    <property type="match status" value="1"/>
</dbReference>
<feature type="active site" evidence="9">
    <location>
        <position position="248"/>
    </location>
</feature>
<feature type="domain" description="Tyr recombinase" evidence="10">
    <location>
        <begin position="111"/>
        <end position="293"/>
    </location>
</feature>
<evidence type="ECO:0000313" key="12">
    <source>
        <dbReference type="EMBL" id="ATI41392.1"/>
    </source>
</evidence>
<organism evidence="12 13">
    <name type="scientific">Pacificitalea manganoxidans</name>
    <dbReference type="NCBI Taxonomy" id="1411902"/>
    <lineage>
        <taxon>Bacteria</taxon>
        <taxon>Pseudomonadati</taxon>
        <taxon>Pseudomonadota</taxon>
        <taxon>Alphaproteobacteria</taxon>
        <taxon>Rhodobacterales</taxon>
        <taxon>Paracoccaceae</taxon>
        <taxon>Pacificitalea</taxon>
    </lineage>
</organism>
<keyword evidence="3 9" id="KW-0132">Cell division</keyword>
<sequence>MRDALDRWLTQRRALDNAAEATVTAYRADLLGFLAFLVGHLGEGLGPAAMGRLSTSDMRAWMAHERARGVQARSLARQLSAVKGFVAWLADRDGFDATPVLTTRAPRFQRRLPRPLARDAARAMIDTVEVQSQTSWIGARDAAVVTVLYGCGLRISEALGLNGDASPLPDVLRITGKGGRERVVPVIGPARDAVAAYVALAPFEMTADEPLFRGTRGGRLNPRAIAKVMENARMQLGLPATATPHAMRHSFATHLLEAGGDLRAIQELLGHASLATTQGYTSVDTARLMEVYDNAHPLARRGKD</sequence>
<evidence type="ECO:0000259" key="10">
    <source>
        <dbReference type="PROSITE" id="PS51898"/>
    </source>
</evidence>
<feature type="active site" evidence="9">
    <location>
        <position position="245"/>
    </location>
</feature>
<evidence type="ECO:0000256" key="1">
    <source>
        <dbReference type="ARBA" id="ARBA00004496"/>
    </source>
</evidence>
<name>A0A291LXH4_9RHOB</name>
<dbReference type="AlphaFoldDB" id="A0A291LXH4"/>
<comment type="similarity">
    <text evidence="9">Belongs to the 'phage' integrase family. XerC subfamily.</text>
</comment>
<keyword evidence="5 9" id="KW-0229">DNA integration</keyword>
<feature type="active site" evidence="9">
    <location>
        <position position="271"/>
    </location>
</feature>
<feature type="domain" description="Core-binding (CB)" evidence="11">
    <location>
        <begin position="1"/>
        <end position="90"/>
    </location>
</feature>
<feature type="active site" evidence="9">
    <location>
        <position position="177"/>
    </location>
</feature>
<reference evidence="12 13" key="1">
    <citation type="submission" date="2017-05" db="EMBL/GenBank/DDBJ databases">
        <title>Comparative genomic and metabolic analysis of manganese-oxidizing mechanisms in Celeribater manganoxidans DY25T: its adaption to the environment of polymetallic nodule.</title>
        <authorList>
            <person name="Wang X."/>
        </authorList>
    </citation>
    <scope>NUCLEOTIDE SEQUENCE [LARGE SCALE GENOMIC DNA]</scope>
    <source>
        <strain evidence="12 13">DY25</strain>
    </source>
</reference>
<dbReference type="InterPro" id="IPR011010">
    <property type="entry name" value="DNA_brk_join_enz"/>
</dbReference>
<gene>
    <name evidence="9" type="primary">xerC</name>
    <name evidence="12" type="ORF">CBW24_04845</name>
</gene>
<evidence type="ECO:0000256" key="4">
    <source>
        <dbReference type="ARBA" id="ARBA00022829"/>
    </source>
</evidence>
<evidence type="ECO:0000313" key="13">
    <source>
        <dbReference type="Proteomes" id="UP000219050"/>
    </source>
</evidence>
<evidence type="ECO:0000256" key="8">
    <source>
        <dbReference type="ARBA" id="ARBA00023306"/>
    </source>
</evidence>
<dbReference type="PANTHER" id="PTHR30349:SF90">
    <property type="entry name" value="TYROSINE RECOMBINASE XERD"/>
    <property type="match status" value="1"/>
</dbReference>
<dbReference type="GO" id="GO:0051301">
    <property type="term" value="P:cell division"/>
    <property type="evidence" value="ECO:0007669"/>
    <property type="project" value="UniProtKB-KW"/>
</dbReference>
<dbReference type="GO" id="GO:0006313">
    <property type="term" value="P:DNA transposition"/>
    <property type="evidence" value="ECO:0007669"/>
    <property type="project" value="UniProtKB-UniRule"/>
</dbReference>
<evidence type="ECO:0000256" key="9">
    <source>
        <dbReference type="HAMAP-Rule" id="MF_01808"/>
    </source>
</evidence>
<dbReference type="SUPFAM" id="SSF47823">
    <property type="entry name" value="lambda integrase-like, N-terminal domain"/>
    <property type="match status" value="1"/>
</dbReference>
<dbReference type="OrthoDB" id="9801717at2"/>
<evidence type="ECO:0000259" key="11">
    <source>
        <dbReference type="PROSITE" id="PS51900"/>
    </source>
</evidence>
<evidence type="ECO:0000256" key="7">
    <source>
        <dbReference type="ARBA" id="ARBA00023172"/>
    </source>
</evidence>
<dbReference type="GO" id="GO:0009037">
    <property type="term" value="F:tyrosine-based site-specific recombinase activity"/>
    <property type="evidence" value="ECO:0007669"/>
    <property type="project" value="UniProtKB-UniRule"/>
</dbReference>
<dbReference type="Pfam" id="PF02899">
    <property type="entry name" value="Phage_int_SAM_1"/>
    <property type="match status" value="1"/>
</dbReference>
<keyword evidence="7 9" id="KW-0233">DNA recombination</keyword>
<dbReference type="GO" id="GO:0005737">
    <property type="term" value="C:cytoplasm"/>
    <property type="evidence" value="ECO:0007669"/>
    <property type="project" value="UniProtKB-SubCell"/>
</dbReference>
<keyword evidence="4 9" id="KW-0159">Chromosome partition</keyword>
<feature type="active site" evidence="9">
    <location>
        <position position="154"/>
    </location>
</feature>
<dbReference type="GO" id="GO:0003677">
    <property type="term" value="F:DNA binding"/>
    <property type="evidence" value="ECO:0007669"/>
    <property type="project" value="UniProtKB-UniRule"/>
</dbReference>
<comment type="subcellular location">
    <subcellularLocation>
        <location evidence="1 9">Cytoplasm</location>
    </subcellularLocation>
</comment>
<evidence type="ECO:0000256" key="6">
    <source>
        <dbReference type="ARBA" id="ARBA00023125"/>
    </source>
</evidence>
<dbReference type="Gene3D" id="1.10.150.130">
    <property type="match status" value="1"/>
</dbReference>
<keyword evidence="6 9" id="KW-0238">DNA-binding</keyword>
<accession>A0A291LXH4</accession>